<feature type="transmembrane region" description="Helical" evidence="13">
    <location>
        <begin position="1357"/>
        <end position="1379"/>
    </location>
</feature>
<dbReference type="GO" id="GO:0030244">
    <property type="term" value="P:cellulose biosynthetic process"/>
    <property type="evidence" value="ECO:0007669"/>
    <property type="project" value="InterPro"/>
</dbReference>
<dbReference type="GO" id="GO:0016760">
    <property type="term" value="F:cellulose synthase (UDP-forming) activity"/>
    <property type="evidence" value="ECO:0007669"/>
    <property type="project" value="InterPro"/>
</dbReference>
<dbReference type="InterPro" id="IPR005150">
    <property type="entry name" value="Cellulose_synth"/>
</dbReference>
<evidence type="ECO:0000256" key="11">
    <source>
        <dbReference type="PIRSR" id="PIRSR605150-2"/>
    </source>
</evidence>
<evidence type="ECO:0000256" key="10">
    <source>
        <dbReference type="PIRSR" id="PIRSR605150-1"/>
    </source>
</evidence>
<sequence>MARNDDYLPLFETKTAKGLIPFRLFAASMFTSICFIMVYRVNQIQKPAKEEEEALLGRKWTWIGMFIAELWFSLCWILNVVVRWKPVYRVTFKDRLSKRYNEKDFPGIDIFVCTADPIIEPPIMVLNSVLSVMAYDYPPEKLSVYLSDDEASQFAKEWLPFCRKFKVEPRSPEAFFHRAPKQVEDSAMVKEWTSIKKLYQDMKTRIQTTTKLGRISEEIRKQHKGFHEWDSVSGQHDHDTILQILIDSKAVDNEGKRLPILVYLAREKRPTYHHNFKAGAMNALIRVSARISNAPVILNVDCDMYSNNSESVRDALCFFLDEEKGHEIAFVQFPQLFDNLTKNDIYNHFMRIISEVEFAGLDSYGGVYYVGTGCLHRRESLCGKKHSKTLKQNLINTRYRKEEESASVLEEICRELASCTYEDNTQWGMEMGLKYGCPVEDIISGIDILCRGWKSIYYNPERKGFLGLAPSTLLQSLVQHKRWIAGDFQILLSKYSPLLYGHGKIPLPLQISYTQYMLWAPTSLVWLYYYVVPSLCLLKGVALFPETLNPWVIPFLYVFFGNRAYTLGECLCYGGTLREWLNEQRMWVFRRSTSHLFAFFDNILKLLGITDSTFIITAKVDDDHEDVSIKYEQELMEFGATSPMSTILASLALLNAIIFAVGLKRLIEEYDKTLVTNPFVLQIILCGLLVFINLPVYIAMFLRMDKGRIPTSITCQSFILALAACSIIQMVNQMPAKEEAALLGRKWAWIGMLLAELWFSLCWILNVVVKWKPVYRYTYKDRLSQRYDEEVLPGIDIFVCTADAMVEPPSMVINTVLSVMAYDYPPEKLSIYLSDDGCSDLTFYALLEVSRFAEQWLPFCRKFKVEPRSPEAYFQRASDQVEDSAMASEWTSIKKLYEDMKARIETTTKLGRIPEEIGKQHEGFRKWDFVSSRQDHQTIVQILIDGRDSKSVDIEGQPLPTLVYLAREKSPKYHHNFKAGAMNALLRVSSRISNGPIILNVDCDMYSNNSESVRDVLCFFLDEEKGHEIAFVQFAQAFDNLTKNDVYSSSSRLICEVELPGLDSYGGPCYIGSGCFHRRECLCGKKYSKSIYKEEWKHSRLKMEESASVLEELCRVLANCSYEDNTQWGKEVFSLDISHLLNCMGLKYGCPVEDIITGLAIQCRGWKSIYYNPERKGFLGVAPPMLLQSLVQHKRWSEGDFQILLSKHCPLLYGYKKIPLPLQLSYCQYMLWAPSCLASLYYFVVPSLCLLKGIALFPEMLNPWVIPFVYIFFGNRLYSLGEYLCYGGTFLEWLNDQRMRIFRRSTSYLFAFFDNILKLLRITKSSFIITAKVVDDENVSIRYEQELIEFGATSPMFTILATLALLNAFVFAVGLKRLVMDDHQTFAANPFALQMILCGLLVFINLPVFREYVDVKFSFIFTHKGRKAKAMHGKMVQAV</sequence>
<dbReference type="GO" id="GO:0071555">
    <property type="term" value="P:cell wall organization"/>
    <property type="evidence" value="ECO:0007669"/>
    <property type="project" value="UniProtKB-KW"/>
</dbReference>
<evidence type="ECO:0000256" key="6">
    <source>
        <dbReference type="ARBA" id="ARBA00023136"/>
    </source>
</evidence>
<feature type="transmembrane region" description="Helical" evidence="13">
    <location>
        <begin position="1391"/>
        <end position="1409"/>
    </location>
</feature>
<keyword evidence="3" id="KW-0808">Transferase</keyword>
<comment type="caution">
    <text evidence="14">The sequence shown here is derived from an EMBL/GenBank/DDBJ whole genome shotgun (WGS) entry which is preliminary data.</text>
</comment>
<comment type="similarity">
    <text evidence="9">Belongs to the glycosyltransferase 2 family. Plant cellulose synthase-like E subfamily.</text>
</comment>
<keyword evidence="7" id="KW-0961">Cell wall biogenesis/degradation</keyword>
<evidence type="ECO:0000256" key="7">
    <source>
        <dbReference type="ARBA" id="ARBA00023316"/>
    </source>
</evidence>
<reference evidence="14" key="1">
    <citation type="journal article" date="2021" name="Front. Plant Sci.">
        <title>Chromosome-Scale Genome Assembly for Chinese Sour Jujube and Insights Into Its Genome Evolution and Domestication Signature.</title>
        <authorList>
            <person name="Shen L.-Y."/>
            <person name="Luo H."/>
            <person name="Wang X.-L."/>
            <person name="Wang X.-M."/>
            <person name="Qiu X.-J."/>
            <person name="Liu H."/>
            <person name="Zhou S.-S."/>
            <person name="Jia K.-H."/>
            <person name="Nie S."/>
            <person name="Bao Y.-T."/>
            <person name="Zhang R.-G."/>
            <person name="Yun Q.-Z."/>
            <person name="Chai Y.-H."/>
            <person name="Lu J.-Y."/>
            <person name="Li Y."/>
            <person name="Zhao S.-W."/>
            <person name="Mao J.-F."/>
            <person name="Jia S.-G."/>
            <person name="Mao Y.-M."/>
        </authorList>
    </citation>
    <scope>NUCLEOTIDE SEQUENCE</scope>
    <source>
        <strain evidence="14">AT0</strain>
        <tissue evidence="14">Leaf</tissue>
    </source>
</reference>
<name>A0A978W0B2_ZIZJJ</name>
<evidence type="ECO:0000256" key="4">
    <source>
        <dbReference type="ARBA" id="ARBA00022692"/>
    </source>
</evidence>
<feature type="active site" evidence="10">
    <location>
        <position position="1154"/>
    </location>
</feature>
<feature type="transmembrane region" description="Helical" evidence="13">
    <location>
        <begin position="646"/>
        <end position="667"/>
    </location>
</feature>
<dbReference type="Gene3D" id="3.90.550.10">
    <property type="entry name" value="Spore Coat Polysaccharide Biosynthesis Protein SpsA, Chain A"/>
    <property type="match status" value="3"/>
</dbReference>
<gene>
    <name evidence="14" type="ORF">FEM48_Zijuj01G0089100</name>
</gene>
<feature type="binding site" evidence="11">
    <location>
        <position position="836"/>
    </location>
    <ligand>
        <name>UDP-alpha-D-glucose</name>
        <dbReference type="ChEBI" id="CHEBI:58885"/>
    </ligand>
</feature>
<evidence type="ECO:0000313" key="14">
    <source>
        <dbReference type="EMBL" id="KAH7545396.1"/>
    </source>
</evidence>
<evidence type="ECO:0000256" key="8">
    <source>
        <dbReference type="ARBA" id="ARBA00037405"/>
    </source>
</evidence>
<evidence type="ECO:0000256" key="1">
    <source>
        <dbReference type="ARBA" id="ARBA00004127"/>
    </source>
</evidence>
<dbReference type="InterPro" id="IPR029044">
    <property type="entry name" value="Nucleotide-diphossugar_trans"/>
</dbReference>
<dbReference type="GO" id="GO:0016020">
    <property type="term" value="C:membrane"/>
    <property type="evidence" value="ECO:0007669"/>
    <property type="project" value="InterPro"/>
</dbReference>
<keyword evidence="2" id="KW-0328">Glycosyltransferase</keyword>
<evidence type="ECO:0000256" key="9">
    <source>
        <dbReference type="ARBA" id="ARBA00060766"/>
    </source>
</evidence>
<evidence type="ECO:0000313" key="15">
    <source>
        <dbReference type="Proteomes" id="UP000813462"/>
    </source>
</evidence>
<dbReference type="PANTHER" id="PTHR13301">
    <property type="entry name" value="X-BOX TRANSCRIPTION FACTOR-RELATED"/>
    <property type="match status" value="1"/>
</dbReference>
<comment type="subcellular location">
    <subcellularLocation>
        <location evidence="1">Endomembrane system</location>
        <topology evidence="1">Multi-pass membrane protein</topology>
    </subcellularLocation>
</comment>
<dbReference type="FunFam" id="3.90.550.10:FF:000112">
    <property type="entry name" value="Cellulose synthase-like protein E1"/>
    <property type="match status" value="2"/>
</dbReference>
<evidence type="ECO:0000256" key="5">
    <source>
        <dbReference type="ARBA" id="ARBA00022989"/>
    </source>
</evidence>
<evidence type="ECO:0000256" key="2">
    <source>
        <dbReference type="ARBA" id="ARBA00022676"/>
    </source>
</evidence>
<feature type="transmembrane region" description="Helical" evidence="13">
    <location>
        <begin position="516"/>
        <end position="538"/>
    </location>
</feature>
<comment type="function">
    <text evidence="8">Thought to be a Golgi-localized beta-glycan synthase that polymerize the backbones of noncellulosic polysaccharides (hemicelluloses) of plant cell wall.</text>
</comment>
<dbReference type="Pfam" id="PF03552">
    <property type="entry name" value="Cellulose_synt"/>
    <property type="match status" value="4"/>
</dbReference>
<keyword evidence="5 13" id="KW-1133">Transmembrane helix</keyword>
<evidence type="ECO:0000256" key="12">
    <source>
        <dbReference type="PIRSR" id="PIRSR605150-3"/>
    </source>
</evidence>
<feature type="transmembrane region" description="Helical" evidence="13">
    <location>
        <begin position="713"/>
        <end position="731"/>
    </location>
</feature>
<keyword evidence="6 13" id="KW-0472">Membrane</keyword>
<feature type="transmembrane region" description="Helical" evidence="13">
    <location>
        <begin position="1264"/>
        <end position="1294"/>
    </location>
</feature>
<evidence type="ECO:0000256" key="13">
    <source>
        <dbReference type="SAM" id="Phobius"/>
    </source>
</evidence>
<feature type="transmembrane region" description="Helical" evidence="13">
    <location>
        <begin position="679"/>
        <end position="701"/>
    </location>
</feature>
<feature type="binding site" evidence="12">
    <location>
        <position position="1002"/>
    </location>
    <ligand>
        <name>Mn(2+)</name>
        <dbReference type="ChEBI" id="CHEBI:29035"/>
    </ligand>
</feature>
<proteinExistence type="inferred from homology"/>
<feature type="binding site" evidence="11">
    <location>
        <position position="807"/>
    </location>
    <ligand>
        <name>UDP-alpha-D-glucose</name>
        <dbReference type="ChEBI" id="CHEBI:58885"/>
    </ligand>
</feature>
<feature type="transmembrane region" description="Helical" evidence="13">
    <location>
        <begin position="60"/>
        <end position="82"/>
    </location>
</feature>
<dbReference type="GO" id="GO:0012505">
    <property type="term" value="C:endomembrane system"/>
    <property type="evidence" value="ECO:0007669"/>
    <property type="project" value="UniProtKB-SubCell"/>
</dbReference>
<keyword evidence="4 13" id="KW-0812">Transmembrane</keyword>
<feature type="transmembrane region" description="Helical" evidence="13">
    <location>
        <begin position="747"/>
        <end position="769"/>
    </location>
</feature>
<dbReference type="EMBL" id="JAEACU010000001">
    <property type="protein sequence ID" value="KAH7545396.1"/>
    <property type="molecule type" value="Genomic_DNA"/>
</dbReference>
<dbReference type="SUPFAM" id="SSF53448">
    <property type="entry name" value="Nucleotide-diphospho-sugar transferases"/>
    <property type="match status" value="1"/>
</dbReference>
<feature type="transmembrane region" description="Helical" evidence="13">
    <location>
        <begin position="20"/>
        <end position="39"/>
    </location>
</feature>
<feature type="binding site" evidence="12">
    <location>
        <position position="978"/>
    </location>
    <ligand>
        <name>Mn(2+)</name>
        <dbReference type="ChEBI" id="CHEBI:29035"/>
    </ligand>
</feature>
<protein>
    <recommendedName>
        <fullName evidence="16">Cellulose synthase-like protein E6</fullName>
    </recommendedName>
</protein>
<organism evidence="14 15">
    <name type="scientific">Ziziphus jujuba var. spinosa</name>
    <dbReference type="NCBI Taxonomy" id="714518"/>
    <lineage>
        <taxon>Eukaryota</taxon>
        <taxon>Viridiplantae</taxon>
        <taxon>Streptophyta</taxon>
        <taxon>Embryophyta</taxon>
        <taxon>Tracheophyta</taxon>
        <taxon>Spermatophyta</taxon>
        <taxon>Magnoliopsida</taxon>
        <taxon>eudicotyledons</taxon>
        <taxon>Gunneridae</taxon>
        <taxon>Pentapetalae</taxon>
        <taxon>rosids</taxon>
        <taxon>fabids</taxon>
        <taxon>Rosales</taxon>
        <taxon>Rhamnaceae</taxon>
        <taxon>Paliureae</taxon>
        <taxon>Ziziphus</taxon>
    </lineage>
</organism>
<dbReference type="Proteomes" id="UP000813462">
    <property type="component" value="Unassembled WGS sequence"/>
</dbReference>
<accession>A0A978W0B2</accession>
<evidence type="ECO:0008006" key="16">
    <source>
        <dbReference type="Google" id="ProtNLM"/>
    </source>
</evidence>
<evidence type="ECO:0000256" key="3">
    <source>
        <dbReference type="ARBA" id="ARBA00022679"/>
    </source>
</evidence>
<feature type="active site" evidence="10">
    <location>
        <position position="836"/>
    </location>
</feature>